<dbReference type="PANTHER" id="PTHR43133:SF8">
    <property type="entry name" value="RNA POLYMERASE SIGMA FACTOR HI_1459-RELATED"/>
    <property type="match status" value="1"/>
</dbReference>
<dbReference type="Gene3D" id="1.10.10.10">
    <property type="entry name" value="Winged helix-like DNA-binding domain superfamily/Winged helix DNA-binding domain"/>
    <property type="match status" value="1"/>
</dbReference>
<dbReference type="SUPFAM" id="SSF88946">
    <property type="entry name" value="Sigma2 domain of RNA polymerase sigma factors"/>
    <property type="match status" value="1"/>
</dbReference>
<dbReference type="Proteomes" id="UP000824105">
    <property type="component" value="Unassembled WGS sequence"/>
</dbReference>
<dbReference type="CDD" id="cd06171">
    <property type="entry name" value="Sigma70_r4"/>
    <property type="match status" value="1"/>
</dbReference>
<evidence type="ECO:0000256" key="2">
    <source>
        <dbReference type="ARBA" id="ARBA00023015"/>
    </source>
</evidence>
<proteinExistence type="inferred from homology"/>
<evidence type="ECO:0000259" key="7">
    <source>
        <dbReference type="Pfam" id="PF04542"/>
    </source>
</evidence>
<name>A0A9D2JPS9_9FIRM</name>
<dbReference type="NCBIfam" id="TIGR02937">
    <property type="entry name" value="sigma70-ECF"/>
    <property type="match status" value="1"/>
</dbReference>
<sequence>MDREQVLQLYDAYSDDVYRLACSYLLDPHNAQDAVQEVFLRLLERPCTIHPGKERAFLARVTANYCKDCLRRAKRRPPPPENAAEPAEPDPAPGRAELRAALDSLTPAARAAVYLHYYAGYSAVQIARILGVTPSGVWMRLNRARAQLRAQLKEENRDENDVSTHDV</sequence>
<keyword evidence="2" id="KW-0805">Transcription regulation</keyword>
<accession>A0A9D2JPS9</accession>
<feature type="domain" description="RNA polymerase sigma-70 region 2" evidence="7">
    <location>
        <begin position="9"/>
        <end position="76"/>
    </location>
</feature>
<dbReference type="GO" id="GO:0006352">
    <property type="term" value="P:DNA-templated transcription initiation"/>
    <property type="evidence" value="ECO:0007669"/>
    <property type="project" value="InterPro"/>
</dbReference>
<dbReference type="InterPro" id="IPR039425">
    <property type="entry name" value="RNA_pol_sigma-70-like"/>
</dbReference>
<dbReference type="Pfam" id="PF08281">
    <property type="entry name" value="Sigma70_r4_2"/>
    <property type="match status" value="1"/>
</dbReference>
<dbReference type="SUPFAM" id="SSF88659">
    <property type="entry name" value="Sigma3 and sigma4 domains of RNA polymerase sigma factors"/>
    <property type="match status" value="1"/>
</dbReference>
<feature type="region of interest" description="Disordered" evidence="6">
    <location>
        <begin position="72"/>
        <end position="94"/>
    </location>
</feature>
<keyword evidence="4" id="KW-0238">DNA-binding</keyword>
<evidence type="ECO:0000256" key="6">
    <source>
        <dbReference type="SAM" id="MobiDB-lite"/>
    </source>
</evidence>
<dbReference type="GO" id="GO:0003677">
    <property type="term" value="F:DNA binding"/>
    <property type="evidence" value="ECO:0007669"/>
    <property type="project" value="UniProtKB-KW"/>
</dbReference>
<organism evidence="9 10">
    <name type="scientific">Candidatus Gemmiger avistercoris</name>
    <dbReference type="NCBI Taxonomy" id="2838606"/>
    <lineage>
        <taxon>Bacteria</taxon>
        <taxon>Bacillati</taxon>
        <taxon>Bacillota</taxon>
        <taxon>Clostridia</taxon>
        <taxon>Eubacteriales</taxon>
        <taxon>Gemmiger</taxon>
    </lineage>
</organism>
<keyword evidence="3" id="KW-0731">Sigma factor</keyword>
<evidence type="ECO:0000313" key="9">
    <source>
        <dbReference type="EMBL" id="HIZ62047.1"/>
    </source>
</evidence>
<evidence type="ECO:0000259" key="8">
    <source>
        <dbReference type="Pfam" id="PF08281"/>
    </source>
</evidence>
<dbReference type="InterPro" id="IPR013324">
    <property type="entry name" value="RNA_pol_sigma_r3/r4-like"/>
</dbReference>
<dbReference type="InterPro" id="IPR007627">
    <property type="entry name" value="RNA_pol_sigma70_r2"/>
</dbReference>
<evidence type="ECO:0000313" key="10">
    <source>
        <dbReference type="Proteomes" id="UP000824105"/>
    </source>
</evidence>
<dbReference type="InterPro" id="IPR013249">
    <property type="entry name" value="RNA_pol_sigma70_r4_t2"/>
</dbReference>
<reference evidence="9" key="1">
    <citation type="journal article" date="2021" name="PeerJ">
        <title>Extensive microbial diversity within the chicken gut microbiome revealed by metagenomics and culture.</title>
        <authorList>
            <person name="Gilroy R."/>
            <person name="Ravi A."/>
            <person name="Getino M."/>
            <person name="Pursley I."/>
            <person name="Horton D.L."/>
            <person name="Alikhan N.F."/>
            <person name="Baker D."/>
            <person name="Gharbi K."/>
            <person name="Hall N."/>
            <person name="Watson M."/>
            <person name="Adriaenssens E.M."/>
            <person name="Foster-Nyarko E."/>
            <person name="Jarju S."/>
            <person name="Secka A."/>
            <person name="Antonio M."/>
            <person name="Oren A."/>
            <person name="Chaudhuri R.R."/>
            <person name="La Ragione R."/>
            <person name="Hildebrand F."/>
            <person name="Pallen M.J."/>
        </authorList>
    </citation>
    <scope>NUCLEOTIDE SEQUENCE</scope>
    <source>
        <strain evidence="9">CHK188-11489</strain>
    </source>
</reference>
<gene>
    <name evidence="9" type="ORF">H9724_04675</name>
</gene>
<evidence type="ECO:0000256" key="1">
    <source>
        <dbReference type="ARBA" id="ARBA00010641"/>
    </source>
</evidence>
<dbReference type="GO" id="GO:0016987">
    <property type="term" value="F:sigma factor activity"/>
    <property type="evidence" value="ECO:0007669"/>
    <property type="project" value="UniProtKB-KW"/>
</dbReference>
<dbReference type="InterPro" id="IPR014284">
    <property type="entry name" value="RNA_pol_sigma-70_dom"/>
</dbReference>
<dbReference type="Pfam" id="PF04542">
    <property type="entry name" value="Sigma70_r2"/>
    <property type="match status" value="1"/>
</dbReference>
<evidence type="ECO:0000256" key="5">
    <source>
        <dbReference type="ARBA" id="ARBA00023163"/>
    </source>
</evidence>
<comment type="similarity">
    <text evidence="1">Belongs to the sigma-70 factor family. ECF subfamily.</text>
</comment>
<reference evidence="9" key="2">
    <citation type="submission" date="2021-04" db="EMBL/GenBank/DDBJ databases">
        <authorList>
            <person name="Gilroy R."/>
        </authorList>
    </citation>
    <scope>NUCLEOTIDE SEQUENCE</scope>
    <source>
        <strain evidence="9">CHK188-11489</strain>
    </source>
</reference>
<protein>
    <submittedName>
        <fullName evidence="9">Sigma-70 family RNA polymerase sigma factor</fullName>
    </submittedName>
</protein>
<feature type="domain" description="RNA polymerase sigma factor 70 region 4 type 2" evidence="8">
    <location>
        <begin position="96"/>
        <end position="148"/>
    </location>
</feature>
<keyword evidence="5" id="KW-0804">Transcription</keyword>
<evidence type="ECO:0000256" key="4">
    <source>
        <dbReference type="ARBA" id="ARBA00023125"/>
    </source>
</evidence>
<dbReference type="AlphaFoldDB" id="A0A9D2JPS9"/>
<dbReference type="Gene3D" id="1.10.1740.10">
    <property type="match status" value="1"/>
</dbReference>
<dbReference type="InterPro" id="IPR013325">
    <property type="entry name" value="RNA_pol_sigma_r2"/>
</dbReference>
<evidence type="ECO:0000256" key="3">
    <source>
        <dbReference type="ARBA" id="ARBA00023082"/>
    </source>
</evidence>
<dbReference type="EMBL" id="DXBF01000043">
    <property type="protein sequence ID" value="HIZ62047.1"/>
    <property type="molecule type" value="Genomic_DNA"/>
</dbReference>
<comment type="caution">
    <text evidence="9">The sequence shown here is derived from an EMBL/GenBank/DDBJ whole genome shotgun (WGS) entry which is preliminary data.</text>
</comment>
<dbReference type="PANTHER" id="PTHR43133">
    <property type="entry name" value="RNA POLYMERASE ECF-TYPE SIGMA FACTO"/>
    <property type="match status" value="1"/>
</dbReference>
<dbReference type="InterPro" id="IPR036388">
    <property type="entry name" value="WH-like_DNA-bd_sf"/>
</dbReference>